<feature type="chain" id="PRO_5002216061" evidence="4">
    <location>
        <begin position="19"/>
        <end position="290"/>
    </location>
</feature>
<evidence type="ECO:0000256" key="2">
    <source>
        <dbReference type="ARBA" id="ARBA00022801"/>
    </source>
</evidence>
<name>A0A0C9WHD9_9AGAR</name>
<dbReference type="Gene3D" id="3.10.450.30">
    <property type="entry name" value="Microbial ribonucleases"/>
    <property type="match status" value="1"/>
</dbReference>
<protein>
    <submittedName>
        <fullName evidence="5">Unplaced genomic scaffold K443scaffold_533, whole genome shotgun sequence</fullName>
    </submittedName>
</protein>
<dbReference type="GO" id="GO:0004540">
    <property type="term" value="F:RNA nuclease activity"/>
    <property type="evidence" value="ECO:0007669"/>
    <property type="project" value="InterPro"/>
</dbReference>
<dbReference type="OrthoDB" id="2963718at2759"/>
<feature type="signal peptide" evidence="4">
    <location>
        <begin position="1"/>
        <end position="18"/>
    </location>
</feature>
<dbReference type="EMBL" id="KN839068">
    <property type="protein sequence ID" value="KIJ91024.1"/>
    <property type="molecule type" value="Genomic_DNA"/>
</dbReference>
<feature type="region of interest" description="Disordered" evidence="3">
    <location>
        <begin position="71"/>
        <end position="143"/>
    </location>
</feature>
<evidence type="ECO:0000256" key="4">
    <source>
        <dbReference type="SAM" id="SignalP"/>
    </source>
</evidence>
<sequence>MHISFLITLALPLLAALARPLPGGQPESFDLELRTYPLDVDTLDLRSLSPREPEDLEVLLEARRAPVAVPVNKAAKQQDRKAKVRANVQKNQERKAKGRNPKSPKPPTMPHAPKTAKHQKTQAAANQRQRERKQAGAAKFADAKKAYAATSHLPNRKKVYNVNEHVNKKIQAVQYTGADARRAVFNSHLHKNNPVNFSPKVFGNRPQGPVGNKSKPIPYMNGKGQEFPLAKGHPGYKGERPGAARVIIQPTKTGHKFQGVVAHNPSLGKDHPGHNDHFLVKPSHKKLKGT</sequence>
<proteinExistence type="predicted"/>
<feature type="region of interest" description="Disordered" evidence="3">
    <location>
        <begin position="262"/>
        <end position="290"/>
    </location>
</feature>
<keyword evidence="2" id="KW-0378">Hydrolase</keyword>
<dbReference type="HOGENOM" id="CLU_959986_0_0_1"/>
<dbReference type="Proteomes" id="UP000054477">
    <property type="component" value="Unassembled WGS sequence"/>
</dbReference>
<dbReference type="InterPro" id="IPR016191">
    <property type="entry name" value="Ribonuclease/ribotoxin"/>
</dbReference>
<evidence type="ECO:0000313" key="5">
    <source>
        <dbReference type="EMBL" id="KIJ91024.1"/>
    </source>
</evidence>
<keyword evidence="1" id="KW-0540">Nuclease</keyword>
<dbReference type="GO" id="GO:0003723">
    <property type="term" value="F:RNA binding"/>
    <property type="evidence" value="ECO:0007669"/>
    <property type="project" value="InterPro"/>
</dbReference>
<feature type="compositionally biased region" description="Basic and acidic residues" evidence="3">
    <location>
        <begin position="268"/>
        <end position="279"/>
    </location>
</feature>
<gene>
    <name evidence="5" type="ORF">K443DRAFT_686324</name>
</gene>
<dbReference type="SUPFAM" id="SSF53933">
    <property type="entry name" value="Microbial ribonucleases"/>
    <property type="match status" value="1"/>
</dbReference>
<evidence type="ECO:0000313" key="6">
    <source>
        <dbReference type="Proteomes" id="UP000054477"/>
    </source>
</evidence>
<accession>A0A0C9WHD9</accession>
<evidence type="ECO:0000256" key="1">
    <source>
        <dbReference type="ARBA" id="ARBA00022722"/>
    </source>
</evidence>
<keyword evidence="6" id="KW-1185">Reference proteome</keyword>
<dbReference type="GO" id="GO:0016787">
    <property type="term" value="F:hydrolase activity"/>
    <property type="evidence" value="ECO:0007669"/>
    <property type="project" value="UniProtKB-KW"/>
</dbReference>
<keyword evidence="4" id="KW-0732">Signal</keyword>
<reference evidence="5 6" key="1">
    <citation type="submission" date="2014-04" db="EMBL/GenBank/DDBJ databases">
        <authorList>
            <consortium name="DOE Joint Genome Institute"/>
            <person name="Kuo A."/>
            <person name="Kohler A."/>
            <person name="Nagy L.G."/>
            <person name="Floudas D."/>
            <person name="Copeland A."/>
            <person name="Barry K.W."/>
            <person name="Cichocki N."/>
            <person name="Veneault-Fourrey C."/>
            <person name="LaButti K."/>
            <person name="Lindquist E.A."/>
            <person name="Lipzen A."/>
            <person name="Lundell T."/>
            <person name="Morin E."/>
            <person name="Murat C."/>
            <person name="Sun H."/>
            <person name="Tunlid A."/>
            <person name="Henrissat B."/>
            <person name="Grigoriev I.V."/>
            <person name="Hibbett D.S."/>
            <person name="Martin F."/>
            <person name="Nordberg H.P."/>
            <person name="Cantor M.N."/>
            <person name="Hua S.X."/>
        </authorList>
    </citation>
    <scope>NUCLEOTIDE SEQUENCE [LARGE SCALE GENOMIC DNA]</scope>
    <source>
        <strain evidence="5 6">LaAM-08-1</strain>
    </source>
</reference>
<evidence type="ECO:0000256" key="3">
    <source>
        <dbReference type="SAM" id="MobiDB-lite"/>
    </source>
</evidence>
<reference evidence="6" key="2">
    <citation type="submission" date="2015-01" db="EMBL/GenBank/DDBJ databases">
        <title>Evolutionary Origins and Diversification of the Mycorrhizal Mutualists.</title>
        <authorList>
            <consortium name="DOE Joint Genome Institute"/>
            <consortium name="Mycorrhizal Genomics Consortium"/>
            <person name="Kohler A."/>
            <person name="Kuo A."/>
            <person name="Nagy L.G."/>
            <person name="Floudas D."/>
            <person name="Copeland A."/>
            <person name="Barry K.W."/>
            <person name="Cichocki N."/>
            <person name="Veneault-Fourrey C."/>
            <person name="LaButti K."/>
            <person name="Lindquist E.A."/>
            <person name="Lipzen A."/>
            <person name="Lundell T."/>
            <person name="Morin E."/>
            <person name="Murat C."/>
            <person name="Riley R."/>
            <person name="Ohm R."/>
            <person name="Sun H."/>
            <person name="Tunlid A."/>
            <person name="Henrissat B."/>
            <person name="Grigoriev I.V."/>
            <person name="Hibbett D.S."/>
            <person name="Martin F."/>
        </authorList>
    </citation>
    <scope>NUCLEOTIDE SEQUENCE [LARGE SCALE GENOMIC DNA]</scope>
    <source>
        <strain evidence="6">LaAM-08-1</strain>
    </source>
</reference>
<organism evidence="5 6">
    <name type="scientific">Laccaria amethystina LaAM-08-1</name>
    <dbReference type="NCBI Taxonomy" id="1095629"/>
    <lineage>
        <taxon>Eukaryota</taxon>
        <taxon>Fungi</taxon>
        <taxon>Dikarya</taxon>
        <taxon>Basidiomycota</taxon>
        <taxon>Agaricomycotina</taxon>
        <taxon>Agaricomycetes</taxon>
        <taxon>Agaricomycetidae</taxon>
        <taxon>Agaricales</taxon>
        <taxon>Agaricineae</taxon>
        <taxon>Hydnangiaceae</taxon>
        <taxon>Laccaria</taxon>
    </lineage>
</organism>
<dbReference type="AlphaFoldDB" id="A0A0C9WHD9"/>